<accession>A0ABQ3LZ13</accession>
<evidence type="ECO:0000313" key="2">
    <source>
        <dbReference type="EMBL" id="GHH28329.1"/>
    </source>
</evidence>
<evidence type="ECO:0000259" key="1">
    <source>
        <dbReference type="Pfam" id="PF06722"/>
    </source>
</evidence>
<dbReference type="Gene3D" id="3.40.50.2000">
    <property type="entry name" value="Glycogen Phosphorylase B"/>
    <property type="match status" value="2"/>
</dbReference>
<proteinExistence type="predicted"/>
<dbReference type="InterPro" id="IPR050426">
    <property type="entry name" value="Glycosyltransferase_28"/>
</dbReference>
<dbReference type="GO" id="GO:0016740">
    <property type="term" value="F:transferase activity"/>
    <property type="evidence" value="ECO:0007669"/>
    <property type="project" value="UniProtKB-KW"/>
</dbReference>
<comment type="caution">
    <text evidence="2">The sequence shown here is derived from an EMBL/GenBank/DDBJ whole genome shotgun (WGS) entry which is preliminary data.</text>
</comment>
<name>A0ABQ3LZ13_9PSEU</name>
<dbReference type="InterPro" id="IPR010610">
    <property type="entry name" value="EryCIII-like_C"/>
</dbReference>
<keyword evidence="3" id="KW-1185">Reference proteome</keyword>
<reference evidence="3" key="1">
    <citation type="journal article" date="2019" name="Int. J. Syst. Evol. Microbiol.">
        <title>The Global Catalogue of Microorganisms (GCM) 10K type strain sequencing project: providing services to taxonomists for standard genome sequencing and annotation.</title>
        <authorList>
            <consortium name="The Broad Institute Genomics Platform"/>
            <consortium name="The Broad Institute Genome Sequencing Center for Infectious Disease"/>
            <person name="Wu L."/>
            <person name="Ma J."/>
        </authorList>
    </citation>
    <scope>NUCLEOTIDE SEQUENCE [LARGE SCALE GENOMIC DNA]</scope>
    <source>
        <strain evidence="3">CGMCC 4.7683</strain>
    </source>
</reference>
<gene>
    <name evidence="2" type="ORF">GCM10017790_59000</name>
</gene>
<dbReference type="PANTHER" id="PTHR48050:SF13">
    <property type="entry name" value="STEROL 3-BETA-GLUCOSYLTRANSFERASE UGT80A2"/>
    <property type="match status" value="1"/>
</dbReference>
<feature type="domain" description="Erythromycin biosynthesis protein CIII-like C-terminal" evidence="1">
    <location>
        <begin position="294"/>
        <end position="425"/>
    </location>
</feature>
<dbReference type="CDD" id="cd03784">
    <property type="entry name" value="GT1_Gtf-like"/>
    <property type="match status" value="1"/>
</dbReference>
<keyword evidence="2" id="KW-0808">Transferase</keyword>
<dbReference type="Proteomes" id="UP000635387">
    <property type="component" value="Unassembled WGS sequence"/>
</dbReference>
<dbReference type="InterPro" id="IPR002213">
    <property type="entry name" value="UDP_glucos_trans"/>
</dbReference>
<dbReference type="Pfam" id="PF06722">
    <property type="entry name" value="EryCIII-like_C"/>
    <property type="match status" value="1"/>
</dbReference>
<sequence>MWQGVIVRDVTRLIMASIPLLGHLLPLLPISRGLVERGYDLTFLTGSALRGQVEATGARFRPLKGTADFDGTRIPETFPEFTDPDPSLHRRDRGARYLWIPPIPQQHTAMQEVLAEGDPAETVVLHEGFFHGLWPVLLGAEGLRPAGVVCLGVSVLTLSGDDTAPYTVTLPPDDSVAGRARNHELNSEVQRRFAPVQRHLETCLAVTGAKKKAPYYWDAHSLLADTTLLLGVPGLEYPRRGLPAHISFAGRPPVADRAFTPPDWWGDVEQASRVVFVTQGTVNNSDFGELVSPTLEALADSDALVVATLGGRPVPGSLVVPRNARVAPYLPYHAVLPHADVMVSNGGLGGVHAALAHGVPLVLGGETEDKPDVAARVDWAGAGINLHTGTPTSSTLEKAVKKVLGDRYFRDNALRLKAEYAAYDTLGSVVLSIERSLH</sequence>
<organism evidence="2 3">
    <name type="scientific">Amycolatopsis oliviviridis</name>
    <dbReference type="NCBI Taxonomy" id="1471590"/>
    <lineage>
        <taxon>Bacteria</taxon>
        <taxon>Bacillati</taxon>
        <taxon>Actinomycetota</taxon>
        <taxon>Actinomycetes</taxon>
        <taxon>Pseudonocardiales</taxon>
        <taxon>Pseudonocardiaceae</taxon>
        <taxon>Amycolatopsis</taxon>
    </lineage>
</organism>
<protein>
    <submittedName>
        <fullName evidence="2">Glycosyl transferase</fullName>
    </submittedName>
</protein>
<dbReference type="EMBL" id="BNAY01000007">
    <property type="protein sequence ID" value="GHH28329.1"/>
    <property type="molecule type" value="Genomic_DNA"/>
</dbReference>
<evidence type="ECO:0000313" key="3">
    <source>
        <dbReference type="Proteomes" id="UP000635387"/>
    </source>
</evidence>
<dbReference type="SUPFAM" id="SSF53756">
    <property type="entry name" value="UDP-Glycosyltransferase/glycogen phosphorylase"/>
    <property type="match status" value="1"/>
</dbReference>
<dbReference type="PANTHER" id="PTHR48050">
    <property type="entry name" value="STEROL 3-BETA-GLUCOSYLTRANSFERASE"/>
    <property type="match status" value="1"/>
</dbReference>